<evidence type="ECO:0000256" key="1">
    <source>
        <dbReference type="SAM" id="MobiDB-lite"/>
    </source>
</evidence>
<feature type="region of interest" description="Disordered" evidence="1">
    <location>
        <begin position="1"/>
        <end position="20"/>
    </location>
</feature>
<dbReference type="EMBL" id="CM026433">
    <property type="protein sequence ID" value="KAG0553301.1"/>
    <property type="molecule type" value="Genomic_DNA"/>
</dbReference>
<gene>
    <name evidence="2" type="ORF">KC19_12G000400</name>
</gene>
<dbReference type="AlphaFoldDB" id="A0A8T0G305"/>
<comment type="caution">
    <text evidence="2">The sequence shown here is derived from an EMBL/GenBank/DDBJ whole genome shotgun (WGS) entry which is preliminary data.</text>
</comment>
<keyword evidence="3" id="KW-1185">Reference proteome</keyword>
<evidence type="ECO:0000313" key="2">
    <source>
        <dbReference type="EMBL" id="KAG0553301.1"/>
    </source>
</evidence>
<sequence length="82" mass="9111">MKQLTEVEKRSKTLKDPGDGVYSCSTPRLVSPDRTLLQGNVHRGACQSFDWFAGNGSTSRIRSLLPPGEILCFMGGWRIRCP</sequence>
<reference evidence="2" key="1">
    <citation type="submission" date="2020-06" db="EMBL/GenBank/DDBJ databases">
        <title>WGS assembly of Ceratodon purpureus strain R40.</title>
        <authorList>
            <person name="Carey S.B."/>
            <person name="Jenkins J."/>
            <person name="Shu S."/>
            <person name="Lovell J.T."/>
            <person name="Sreedasyam A."/>
            <person name="Maumus F."/>
            <person name="Tiley G.P."/>
            <person name="Fernandez-Pozo N."/>
            <person name="Barry K."/>
            <person name="Chen C."/>
            <person name="Wang M."/>
            <person name="Lipzen A."/>
            <person name="Daum C."/>
            <person name="Saski C.A."/>
            <person name="Payton A.C."/>
            <person name="Mcbreen J.C."/>
            <person name="Conrad R.E."/>
            <person name="Kollar L.M."/>
            <person name="Olsson S."/>
            <person name="Huttunen S."/>
            <person name="Landis J.B."/>
            <person name="Wickett N.J."/>
            <person name="Johnson M.G."/>
            <person name="Rensing S.A."/>
            <person name="Grimwood J."/>
            <person name="Schmutz J."/>
            <person name="Mcdaniel S.F."/>
        </authorList>
    </citation>
    <scope>NUCLEOTIDE SEQUENCE</scope>
    <source>
        <strain evidence="2">R40</strain>
    </source>
</reference>
<evidence type="ECO:0000313" key="3">
    <source>
        <dbReference type="Proteomes" id="UP000822688"/>
    </source>
</evidence>
<name>A0A8T0G305_CERPU</name>
<proteinExistence type="predicted"/>
<feature type="compositionally biased region" description="Basic and acidic residues" evidence="1">
    <location>
        <begin position="1"/>
        <end position="18"/>
    </location>
</feature>
<dbReference type="Proteomes" id="UP000822688">
    <property type="component" value="Chromosome 12"/>
</dbReference>
<accession>A0A8T0G305</accession>
<protein>
    <submittedName>
        <fullName evidence="2">Uncharacterized protein</fullName>
    </submittedName>
</protein>
<organism evidence="2 3">
    <name type="scientific">Ceratodon purpureus</name>
    <name type="common">Fire moss</name>
    <name type="synonym">Dicranum purpureum</name>
    <dbReference type="NCBI Taxonomy" id="3225"/>
    <lineage>
        <taxon>Eukaryota</taxon>
        <taxon>Viridiplantae</taxon>
        <taxon>Streptophyta</taxon>
        <taxon>Embryophyta</taxon>
        <taxon>Bryophyta</taxon>
        <taxon>Bryophytina</taxon>
        <taxon>Bryopsida</taxon>
        <taxon>Dicranidae</taxon>
        <taxon>Pseudoditrichales</taxon>
        <taxon>Ditrichaceae</taxon>
        <taxon>Ceratodon</taxon>
    </lineage>
</organism>